<evidence type="ECO:0000313" key="1">
    <source>
        <dbReference type="EMBL" id="JAN94842.1"/>
    </source>
</evidence>
<proteinExistence type="evidence at transcript level"/>
<dbReference type="AlphaFoldDB" id="A0A0P6IYA2"/>
<accession>A0A0P6IYA2</accession>
<dbReference type="EMBL" id="GDUN01001077">
    <property type="protein sequence ID" value="JAN94842.1"/>
    <property type="molecule type" value="mRNA"/>
</dbReference>
<organism evidence="1">
    <name type="scientific">Aedes aegypti</name>
    <name type="common">Yellowfever mosquito</name>
    <name type="synonym">Culex aegypti</name>
    <dbReference type="NCBI Taxonomy" id="7159"/>
    <lineage>
        <taxon>Eukaryota</taxon>
        <taxon>Metazoa</taxon>
        <taxon>Ecdysozoa</taxon>
        <taxon>Arthropoda</taxon>
        <taxon>Hexapoda</taxon>
        <taxon>Insecta</taxon>
        <taxon>Pterygota</taxon>
        <taxon>Neoptera</taxon>
        <taxon>Endopterygota</taxon>
        <taxon>Diptera</taxon>
        <taxon>Nematocera</taxon>
        <taxon>Culicoidea</taxon>
        <taxon>Culicidae</taxon>
        <taxon>Culicinae</taxon>
        <taxon>Aedini</taxon>
        <taxon>Aedes</taxon>
        <taxon>Stegomyia</taxon>
    </lineage>
</organism>
<name>A0A0P6IYA2_AEDAE</name>
<protein>
    <submittedName>
        <fullName evidence="1">Uncharacterized protein</fullName>
    </submittedName>
</protein>
<reference evidence="1" key="1">
    <citation type="journal article" date="2016" name="PLoS ONE">
        <title>A Deep Insight into the Sialome of Male and Female Aedes aegypti Mosquitoes.</title>
        <authorList>
            <person name="Ribeiro J.M."/>
            <person name="Martin-Martin I."/>
            <person name="Arca B."/>
            <person name="Calvo E."/>
        </authorList>
    </citation>
    <scope>NUCLEOTIDE SEQUENCE</scope>
    <source>
        <strain evidence="1">Liverpool</strain>
        <tissue evidence="1">Salivary glands</tissue>
    </source>
</reference>
<sequence length="71" mass="8122">LPFSHMSCGRYDDTLCPKKSNKFPIRKDPGPTGILTQPRTLPLRYGRPKIQSDITSGTPSKFPTRFFHKLF</sequence>
<feature type="non-terminal residue" evidence="1">
    <location>
        <position position="1"/>
    </location>
</feature>